<gene>
    <name evidence="2" type="ORF">DS742_25375</name>
</gene>
<dbReference type="OrthoDB" id="2080518at2"/>
<dbReference type="Proteomes" id="UP000260680">
    <property type="component" value="Unassembled WGS sequence"/>
</dbReference>
<proteinExistence type="predicted"/>
<evidence type="ECO:0000256" key="1">
    <source>
        <dbReference type="SAM" id="MobiDB-lite"/>
    </source>
</evidence>
<dbReference type="AlphaFoldDB" id="A0A3E2N538"/>
<protein>
    <submittedName>
        <fullName evidence="2">Uncharacterized protein</fullName>
    </submittedName>
</protein>
<dbReference type="EMBL" id="QOHO01000105">
    <property type="protein sequence ID" value="RFZ76108.1"/>
    <property type="molecule type" value="Genomic_DNA"/>
</dbReference>
<organism evidence="2 3">
    <name type="scientific">Lacrimispora amygdalina</name>
    <dbReference type="NCBI Taxonomy" id="253257"/>
    <lineage>
        <taxon>Bacteria</taxon>
        <taxon>Bacillati</taxon>
        <taxon>Bacillota</taxon>
        <taxon>Clostridia</taxon>
        <taxon>Lachnospirales</taxon>
        <taxon>Lachnospiraceae</taxon>
        <taxon>Lacrimispora</taxon>
    </lineage>
</organism>
<name>A0A3E2N538_9FIRM</name>
<comment type="caution">
    <text evidence="2">The sequence shown here is derived from an EMBL/GenBank/DDBJ whole genome shotgun (WGS) entry which is preliminary data.</text>
</comment>
<reference evidence="2 3" key="1">
    <citation type="submission" date="2018-07" db="EMBL/GenBank/DDBJ databases">
        <title>New species, Clostridium PI-S10-A1B.</title>
        <authorList>
            <person name="Krishna G."/>
            <person name="Summeta K."/>
            <person name="Shikha S."/>
            <person name="Prabhu P.B."/>
            <person name="Suresh K."/>
        </authorList>
    </citation>
    <scope>NUCLEOTIDE SEQUENCE [LARGE SCALE GENOMIC DNA]</scope>
    <source>
        <strain evidence="2 3">PI-S10-A1B</strain>
    </source>
</reference>
<feature type="region of interest" description="Disordered" evidence="1">
    <location>
        <begin position="273"/>
        <end position="303"/>
    </location>
</feature>
<feature type="compositionally biased region" description="Low complexity" evidence="1">
    <location>
        <begin position="281"/>
        <end position="291"/>
    </location>
</feature>
<feature type="compositionally biased region" description="Basic and acidic residues" evidence="1">
    <location>
        <begin position="292"/>
        <end position="303"/>
    </location>
</feature>
<evidence type="ECO:0000313" key="3">
    <source>
        <dbReference type="Proteomes" id="UP000260680"/>
    </source>
</evidence>
<accession>A0A3E2N538</accession>
<dbReference type="RefSeq" id="WP_117419723.1">
    <property type="nucleotide sequence ID" value="NZ_QOHO01000105.1"/>
</dbReference>
<sequence length="303" mass="35432">MELLNIYYLVQEFYAIEAIFALLSTNPGSNFEPMRYSHSRWYRDFHDFRDEYILKFASAIYDYTVSVVAAELRHCRSKASQYLKDYYSADLPRDEVYRDCAVYNKDDILKAGLRLFDTERVKWNSSFGGEKWKQIAKAGLMKGKVSDCVFIDHCVDLSHNCSIYFDKRAGIFNLQYLPEYIDFLNFKRVCEPQALLGTKQGYHLNRLLWRANNLNIIDVKAAADSNLSARDVAETLLFAYHPIVWGDKRLEHSESNIITLQYFCSDRDREYRREYSRDTSPESSPDSSGESNCEHIREHKQAA</sequence>
<evidence type="ECO:0000313" key="2">
    <source>
        <dbReference type="EMBL" id="RFZ76108.1"/>
    </source>
</evidence>